<protein>
    <submittedName>
        <fullName evidence="1">Uncharacterized protein</fullName>
    </submittedName>
</protein>
<dbReference type="AlphaFoldDB" id="D8QJ43"/>
<evidence type="ECO:0000313" key="2">
    <source>
        <dbReference type="Proteomes" id="UP000007431"/>
    </source>
</evidence>
<name>D8QJ43_SCHCM</name>
<sequence length="124" mass="13078">MSFSTEENSIYLRRVQCAGLPWFLICPLESDIALEIRDQVARHLVLAGDAESPQVDNVSAAATATDTNAATATSVANVVRSATPVFESAASANSCPTSTDYLTEFAKELDILVAEPNATSAAQN</sequence>
<dbReference type="Proteomes" id="UP000007431">
    <property type="component" value="Unassembled WGS sequence"/>
</dbReference>
<reference evidence="1 2" key="1">
    <citation type="journal article" date="2010" name="Nat. Biotechnol.">
        <title>Genome sequence of the model mushroom Schizophyllum commune.</title>
        <authorList>
            <person name="Ohm R.A."/>
            <person name="de Jong J.F."/>
            <person name="Lugones L.G."/>
            <person name="Aerts A."/>
            <person name="Kothe E."/>
            <person name="Stajich J.E."/>
            <person name="de Vries R.P."/>
            <person name="Record E."/>
            <person name="Levasseur A."/>
            <person name="Baker S.E."/>
            <person name="Bartholomew K.A."/>
            <person name="Coutinho P.M."/>
            <person name="Erdmann S."/>
            <person name="Fowler T.J."/>
            <person name="Gathman A.C."/>
            <person name="Lombard V."/>
            <person name="Henrissat B."/>
            <person name="Knabe N."/>
            <person name="Kuees U."/>
            <person name="Lilly W.W."/>
            <person name="Lindquist E."/>
            <person name="Lucas S."/>
            <person name="Magnuson J.K."/>
            <person name="Piumi F."/>
            <person name="Raudaskoski M."/>
            <person name="Salamov A."/>
            <person name="Schmutz J."/>
            <person name="Schwarze F.W.M.R."/>
            <person name="vanKuyk P.A."/>
            <person name="Horton J.S."/>
            <person name="Grigoriev I.V."/>
            <person name="Woesten H.A.B."/>
        </authorList>
    </citation>
    <scope>NUCLEOTIDE SEQUENCE [LARGE SCALE GENOMIC DNA]</scope>
    <source>
        <strain evidence="2">H4-8 / FGSC 9210</strain>
    </source>
</reference>
<dbReference type="VEuPathDB" id="FungiDB:SCHCODRAFT_02706054"/>
<organism evidence="2">
    <name type="scientific">Schizophyllum commune (strain H4-8 / FGSC 9210)</name>
    <name type="common">Split gill fungus</name>
    <dbReference type="NCBI Taxonomy" id="578458"/>
    <lineage>
        <taxon>Eukaryota</taxon>
        <taxon>Fungi</taxon>
        <taxon>Dikarya</taxon>
        <taxon>Basidiomycota</taxon>
        <taxon>Agaricomycotina</taxon>
        <taxon>Agaricomycetes</taxon>
        <taxon>Agaricomycetidae</taxon>
        <taxon>Agaricales</taxon>
        <taxon>Schizophyllaceae</taxon>
        <taxon>Schizophyllum</taxon>
    </lineage>
</organism>
<dbReference type="GeneID" id="9596608"/>
<dbReference type="InParanoid" id="D8QJ43"/>
<keyword evidence="2" id="KW-1185">Reference proteome</keyword>
<evidence type="ECO:0000313" key="1">
    <source>
        <dbReference type="EMBL" id="EFI91934.1"/>
    </source>
</evidence>
<dbReference type="RefSeq" id="XP_003026837.1">
    <property type="nucleotide sequence ID" value="XM_003026791.1"/>
</dbReference>
<accession>D8QJ43</accession>
<proteinExistence type="predicted"/>
<gene>
    <name evidence="1" type="ORF">SCHCODRAFT_238198</name>
</gene>
<dbReference type="KEGG" id="scm:SCHCO_02706054"/>
<dbReference type="EMBL" id="GL377314">
    <property type="protein sequence ID" value="EFI91934.1"/>
    <property type="molecule type" value="Genomic_DNA"/>
</dbReference>
<dbReference type="HOGENOM" id="CLU_2005222_0_0_1"/>